<feature type="transmembrane region" description="Helical" evidence="6">
    <location>
        <begin position="365"/>
        <end position="390"/>
    </location>
</feature>
<evidence type="ECO:0000256" key="2">
    <source>
        <dbReference type="ARBA" id="ARBA00022448"/>
    </source>
</evidence>
<evidence type="ECO:0000256" key="5">
    <source>
        <dbReference type="ARBA" id="ARBA00023136"/>
    </source>
</evidence>
<dbReference type="EMBL" id="JASAOG010000005">
    <property type="protein sequence ID" value="KAK0068398.1"/>
    <property type="molecule type" value="Genomic_DNA"/>
</dbReference>
<evidence type="ECO:0000256" key="6">
    <source>
        <dbReference type="RuleBase" id="RU361216"/>
    </source>
</evidence>
<evidence type="ECO:0000313" key="8">
    <source>
        <dbReference type="Proteomes" id="UP001233172"/>
    </source>
</evidence>
<sequence length="496" mass="54028">MTDCGPKNCKQFCYQFITENLLVILTLLGVIVGIIVGISVRQINPSQDVIIWIGLLGEVYMRMLKMMILPLIICSVISGTASLDPKCNGRVSLISLTFIIVSNSLSCVVPIVLALSLKPVLALSLKPGDGMNLQSDVIDSKATTEIETSDIFVDLIRNLFPENIFTACFQQAHTIYTTKTLSLKLNETLDDNKTTSFQPINSTFTVRTKSVGTVSSTNVLGLVICCLIFGVASSSTGNVGKPFIVFFNSANEIILKILRWFVWTTPLGVSSLIAVAFLQTSDLESAVRSLGMFSLCVLTALAIHQFVLLPAIYLVLIKENPYKFLWTLGGPWLVTFSAASSAVAIPETLMALEKRNKIDKRITRFVVPFATTINRDGSCVFIATSCIFIAQLVGAELHAGRIALMWILTTVISVAIPSVPSAGVVAVVINLTALGIPVDLVGLLFAAEWILDRFRSGTNMISHAHCAMVTYRYCQKYLPAQDNGIELEISEPMLKS</sequence>
<keyword evidence="2 6" id="KW-0813">Transport</keyword>
<dbReference type="Gene3D" id="1.10.3860.10">
    <property type="entry name" value="Sodium:dicarboxylate symporter"/>
    <property type="match status" value="1"/>
</dbReference>
<keyword evidence="3 6" id="KW-0812">Transmembrane</keyword>
<keyword evidence="6" id="KW-0769">Symport</keyword>
<evidence type="ECO:0000313" key="7">
    <source>
        <dbReference type="EMBL" id="KAK0068398.1"/>
    </source>
</evidence>
<comment type="subcellular location">
    <subcellularLocation>
        <location evidence="1 6">Membrane</location>
        <topology evidence="1 6">Multi-pass membrane protein</topology>
    </subcellularLocation>
</comment>
<dbReference type="PANTHER" id="PTHR11958">
    <property type="entry name" value="SODIUM/DICARBOXYLATE SYMPORTER-RELATED"/>
    <property type="match status" value="1"/>
</dbReference>
<comment type="similarity">
    <text evidence="6">Belongs to the dicarboxylate/amino acid:cation symporter (DAACS) (TC 2.A.23) family.</text>
</comment>
<dbReference type="Proteomes" id="UP001233172">
    <property type="component" value="Unassembled WGS sequence"/>
</dbReference>
<dbReference type="GO" id="GO:0015175">
    <property type="term" value="F:neutral L-amino acid transmembrane transporter activity"/>
    <property type="evidence" value="ECO:0007669"/>
    <property type="project" value="TreeGrafter"/>
</dbReference>
<protein>
    <recommendedName>
        <fullName evidence="6">Amino acid transporter</fullName>
    </recommendedName>
</protein>
<feature type="transmembrane region" description="Helical" evidence="6">
    <location>
        <begin position="425"/>
        <end position="451"/>
    </location>
</feature>
<evidence type="ECO:0000256" key="1">
    <source>
        <dbReference type="ARBA" id="ARBA00004141"/>
    </source>
</evidence>
<keyword evidence="8" id="KW-1185">Reference proteome</keyword>
<feature type="transmembrane region" description="Helical" evidence="6">
    <location>
        <begin position="60"/>
        <end position="81"/>
    </location>
</feature>
<gene>
    <name evidence="7" type="ORF">Bpfe_002333</name>
</gene>
<dbReference type="InterPro" id="IPR050746">
    <property type="entry name" value="DAACS"/>
</dbReference>
<feature type="transmembrane region" description="Helical" evidence="6">
    <location>
        <begin position="93"/>
        <end position="117"/>
    </location>
</feature>
<dbReference type="Pfam" id="PF00375">
    <property type="entry name" value="SDF"/>
    <property type="match status" value="1"/>
</dbReference>
<keyword evidence="4 6" id="KW-1133">Transmembrane helix</keyword>
<accession>A0AAD8C974</accession>
<dbReference type="AlphaFoldDB" id="A0AAD8C974"/>
<reference evidence="7" key="1">
    <citation type="journal article" date="2023" name="PLoS Negl. Trop. Dis.">
        <title>A genome sequence for Biomphalaria pfeifferi, the major vector snail for the human-infecting parasite Schistosoma mansoni.</title>
        <authorList>
            <person name="Bu L."/>
            <person name="Lu L."/>
            <person name="Laidemitt M.R."/>
            <person name="Zhang S.M."/>
            <person name="Mutuku M."/>
            <person name="Mkoji G."/>
            <person name="Steinauer M."/>
            <person name="Loker E.S."/>
        </authorList>
    </citation>
    <scope>NUCLEOTIDE SEQUENCE</scope>
    <source>
        <strain evidence="7">KasaAsao</strain>
    </source>
</reference>
<evidence type="ECO:0000256" key="3">
    <source>
        <dbReference type="ARBA" id="ARBA00022692"/>
    </source>
</evidence>
<organism evidence="7 8">
    <name type="scientific">Biomphalaria pfeifferi</name>
    <name type="common">Bloodfluke planorb</name>
    <name type="synonym">Freshwater snail</name>
    <dbReference type="NCBI Taxonomy" id="112525"/>
    <lineage>
        <taxon>Eukaryota</taxon>
        <taxon>Metazoa</taxon>
        <taxon>Spiralia</taxon>
        <taxon>Lophotrochozoa</taxon>
        <taxon>Mollusca</taxon>
        <taxon>Gastropoda</taxon>
        <taxon>Heterobranchia</taxon>
        <taxon>Euthyneura</taxon>
        <taxon>Panpulmonata</taxon>
        <taxon>Hygrophila</taxon>
        <taxon>Lymnaeoidea</taxon>
        <taxon>Planorbidae</taxon>
        <taxon>Biomphalaria</taxon>
    </lineage>
</organism>
<keyword evidence="5 6" id="KW-0472">Membrane</keyword>
<dbReference type="PRINTS" id="PR00173">
    <property type="entry name" value="EDTRNSPORT"/>
</dbReference>
<feature type="transmembrane region" description="Helical" evidence="6">
    <location>
        <begin position="402"/>
        <end position="419"/>
    </location>
</feature>
<feature type="transmembrane region" description="Helical" evidence="6">
    <location>
        <begin position="324"/>
        <end position="345"/>
    </location>
</feature>
<feature type="transmembrane region" description="Helical" evidence="6">
    <location>
        <begin position="260"/>
        <end position="278"/>
    </location>
</feature>
<feature type="transmembrane region" description="Helical" evidence="6">
    <location>
        <begin position="219"/>
        <end position="239"/>
    </location>
</feature>
<dbReference type="InterPro" id="IPR001991">
    <property type="entry name" value="Na-dicarboxylate_symporter"/>
</dbReference>
<dbReference type="GO" id="GO:0005886">
    <property type="term" value="C:plasma membrane"/>
    <property type="evidence" value="ECO:0007669"/>
    <property type="project" value="TreeGrafter"/>
</dbReference>
<feature type="transmembrane region" description="Helical" evidence="6">
    <location>
        <begin position="21"/>
        <end position="40"/>
    </location>
</feature>
<dbReference type="SUPFAM" id="SSF118215">
    <property type="entry name" value="Proton glutamate symport protein"/>
    <property type="match status" value="1"/>
</dbReference>
<evidence type="ECO:0000256" key="4">
    <source>
        <dbReference type="ARBA" id="ARBA00022989"/>
    </source>
</evidence>
<comment type="caution">
    <text evidence="7">The sequence shown here is derived from an EMBL/GenBank/DDBJ whole genome shotgun (WGS) entry which is preliminary data.</text>
</comment>
<dbReference type="GO" id="GO:0005313">
    <property type="term" value="F:L-glutamate transmembrane transporter activity"/>
    <property type="evidence" value="ECO:0007669"/>
    <property type="project" value="TreeGrafter"/>
</dbReference>
<feature type="transmembrane region" description="Helical" evidence="6">
    <location>
        <begin position="290"/>
        <end position="317"/>
    </location>
</feature>
<reference evidence="7" key="2">
    <citation type="submission" date="2023-04" db="EMBL/GenBank/DDBJ databases">
        <authorList>
            <person name="Bu L."/>
            <person name="Lu L."/>
            <person name="Laidemitt M.R."/>
            <person name="Zhang S.M."/>
            <person name="Mutuku M."/>
            <person name="Mkoji G."/>
            <person name="Steinauer M."/>
            <person name="Loker E.S."/>
        </authorList>
    </citation>
    <scope>NUCLEOTIDE SEQUENCE</scope>
    <source>
        <strain evidence="7">KasaAsao</strain>
        <tissue evidence="7">Whole Snail</tissue>
    </source>
</reference>
<dbReference type="InterPro" id="IPR036458">
    <property type="entry name" value="Na:dicarbo_symporter_sf"/>
</dbReference>
<dbReference type="GO" id="GO:0015501">
    <property type="term" value="F:glutamate:sodium symporter activity"/>
    <property type="evidence" value="ECO:0007669"/>
    <property type="project" value="TreeGrafter"/>
</dbReference>
<name>A0AAD8C974_BIOPF</name>
<proteinExistence type="inferred from homology"/>
<dbReference type="PANTHER" id="PTHR11958:SF63">
    <property type="entry name" value="AMINO ACID TRANSPORTER"/>
    <property type="match status" value="1"/>
</dbReference>